<name>A0ACC2EST2_DIPCM</name>
<reference evidence="2" key="1">
    <citation type="journal article" date="2024" name="Proc. Natl. Acad. Sci. U.S.A.">
        <title>Extraordinary preservation of gene collinearity over three hundred million years revealed in homosporous lycophytes.</title>
        <authorList>
            <person name="Li C."/>
            <person name="Wickell D."/>
            <person name="Kuo L.Y."/>
            <person name="Chen X."/>
            <person name="Nie B."/>
            <person name="Liao X."/>
            <person name="Peng D."/>
            <person name="Ji J."/>
            <person name="Jenkins J."/>
            <person name="Williams M."/>
            <person name="Shu S."/>
            <person name="Plott C."/>
            <person name="Barry K."/>
            <person name="Rajasekar S."/>
            <person name="Grimwood J."/>
            <person name="Han X."/>
            <person name="Sun S."/>
            <person name="Hou Z."/>
            <person name="He W."/>
            <person name="Dai G."/>
            <person name="Sun C."/>
            <person name="Schmutz J."/>
            <person name="Leebens-Mack J.H."/>
            <person name="Li F.W."/>
            <person name="Wang L."/>
        </authorList>
    </citation>
    <scope>NUCLEOTIDE SEQUENCE [LARGE SCALE GENOMIC DNA]</scope>
    <source>
        <strain evidence="2">cv. PW_Plant_1</strain>
    </source>
</reference>
<comment type="caution">
    <text evidence="1">The sequence shown here is derived from an EMBL/GenBank/DDBJ whole genome shotgun (WGS) entry which is preliminary data.</text>
</comment>
<protein>
    <submittedName>
        <fullName evidence="1">Uncharacterized protein</fullName>
    </submittedName>
</protein>
<accession>A0ACC2EST2</accession>
<evidence type="ECO:0000313" key="2">
    <source>
        <dbReference type="Proteomes" id="UP001162992"/>
    </source>
</evidence>
<organism evidence="1 2">
    <name type="scientific">Diphasiastrum complanatum</name>
    <name type="common">Issler's clubmoss</name>
    <name type="synonym">Lycopodium complanatum</name>
    <dbReference type="NCBI Taxonomy" id="34168"/>
    <lineage>
        <taxon>Eukaryota</taxon>
        <taxon>Viridiplantae</taxon>
        <taxon>Streptophyta</taxon>
        <taxon>Embryophyta</taxon>
        <taxon>Tracheophyta</taxon>
        <taxon>Lycopodiopsida</taxon>
        <taxon>Lycopodiales</taxon>
        <taxon>Lycopodiaceae</taxon>
        <taxon>Lycopodioideae</taxon>
        <taxon>Diphasiastrum</taxon>
    </lineage>
</organism>
<gene>
    <name evidence="1" type="ORF">O6H91_01G085300</name>
</gene>
<dbReference type="Proteomes" id="UP001162992">
    <property type="component" value="Chromosome 1"/>
</dbReference>
<proteinExistence type="predicted"/>
<dbReference type="EMBL" id="CM055092">
    <property type="protein sequence ID" value="KAJ7569593.1"/>
    <property type="molecule type" value="Genomic_DNA"/>
</dbReference>
<evidence type="ECO:0000313" key="1">
    <source>
        <dbReference type="EMBL" id="KAJ7569593.1"/>
    </source>
</evidence>
<sequence length="433" mass="45412">MLSAGNIGVRNCVMSVIALWLLICILGTSPAFAQYYAWPESCSRKGGPDCQKLAKQNAKGPVLSVLEYGAKGDGKTDDSQAFLKAWTAACKDGTTIVIPQGSSFLVAPTNFTGPCSSKITLQITGEVLAPPDPSVWGELSTATWLLFSSVDSFTILGGGTIDGQGQSWWSKSCKRNRKNTCTKAPTALTLENCNDAVVQDLNFRNAQQMHLHFNFCNRVTASGITITAPGTSPNTDGIHVSNSTSVVIESCTIGTGDDCVSLSSGTSGLQIKNVTCGPGHGLSIGSLGKAGANDHVSDVLVDGATLVGTKNGLRIKTWQGGQGSVTNIQYQNVKMSNVDHPILINQYYCDSQIPCLNQTSAVKVSDVSYKNIQGTSSIAVAVEFACSDTVPCTGITLDNVDIQHGTSTRTKSFCESAKGTAVGTVTPTSCLQS</sequence>
<keyword evidence="2" id="KW-1185">Reference proteome</keyword>